<evidence type="ECO:0000313" key="4">
    <source>
        <dbReference type="Proteomes" id="UP000799440"/>
    </source>
</evidence>
<keyword evidence="4" id="KW-1185">Reference proteome</keyword>
<name>A0A6A6UY89_9PLEO</name>
<evidence type="ECO:0000313" key="3">
    <source>
        <dbReference type="EMBL" id="KAF2741967.1"/>
    </source>
</evidence>
<dbReference type="InterPro" id="IPR008984">
    <property type="entry name" value="SMAD_FHA_dom_sf"/>
</dbReference>
<feature type="region of interest" description="Disordered" evidence="1">
    <location>
        <begin position="245"/>
        <end position="279"/>
    </location>
</feature>
<dbReference type="SUPFAM" id="SSF49879">
    <property type="entry name" value="SMAD/FHA domain"/>
    <property type="match status" value="1"/>
</dbReference>
<evidence type="ECO:0000259" key="2">
    <source>
        <dbReference type="PROSITE" id="PS50006"/>
    </source>
</evidence>
<gene>
    <name evidence="3" type="ORF">M011DRAFT_482101</name>
</gene>
<proteinExistence type="predicted"/>
<reference evidence="3" key="1">
    <citation type="journal article" date="2020" name="Stud. Mycol.">
        <title>101 Dothideomycetes genomes: a test case for predicting lifestyles and emergence of pathogens.</title>
        <authorList>
            <person name="Haridas S."/>
            <person name="Albert R."/>
            <person name="Binder M."/>
            <person name="Bloem J."/>
            <person name="Labutti K."/>
            <person name="Salamov A."/>
            <person name="Andreopoulos B."/>
            <person name="Baker S."/>
            <person name="Barry K."/>
            <person name="Bills G."/>
            <person name="Bluhm B."/>
            <person name="Cannon C."/>
            <person name="Castanera R."/>
            <person name="Culley D."/>
            <person name="Daum C."/>
            <person name="Ezra D."/>
            <person name="Gonzalez J."/>
            <person name="Henrissat B."/>
            <person name="Kuo A."/>
            <person name="Liang C."/>
            <person name="Lipzen A."/>
            <person name="Lutzoni F."/>
            <person name="Magnuson J."/>
            <person name="Mondo S."/>
            <person name="Nolan M."/>
            <person name="Ohm R."/>
            <person name="Pangilinan J."/>
            <person name="Park H.-J."/>
            <person name="Ramirez L."/>
            <person name="Alfaro M."/>
            <person name="Sun H."/>
            <person name="Tritt A."/>
            <person name="Yoshinaga Y."/>
            <person name="Zwiers L.-H."/>
            <person name="Turgeon B."/>
            <person name="Goodwin S."/>
            <person name="Spatafora J."/>
            <person name="Crous P."/>
            <person name="Grigoriev I."/>
        </authorList>
    </citation>
    <scope>NUCLEOTIDE SEQUENCE</scope>
    <source>
        <strain evidence="3">CBS 119925</strain>
    </source>
</reference>
<dbReference type="Gene3D" id="2.60.200.20">
    <property type="match status" value="1"/>
</dbReference>
<evidence type="ECO:0000256" key="1">
    <source>
        <dbReference type="SAM" id="MobiDB-lite"/>
    </source>
</evidence>
<dbReference type="PROSITE" id="PS50006">
    <property type="entry name" value="FHA_DOMAIN"/>
    <property type="match status" value="1"/>
</dbReference>
<feature type="region of interest" description="Disordered" evidence="1">
    <location>
        <begin position="148"/>
        <end position="168"/>
    </location>
</feature>
<dbReference type="InterPro" id="IPR000253">
    <property type="entry name" value="FHA_dom"/>
</dbReference>
<dbReference type="SMART" id="SM00240">
    <property type="entry name" value="FHA"/>
    <property type="match status" value="1"/>
</dbReference>
<accession>A0A6A6UY89</accession>
<sequence length="435" mass="47392">MTEPQSDPSRRGASDGGARLVKGGQNQGKTGRRTPQHHVAHGKLRQLLYASTIEIAHLSRTRSPLNHRGTEQGTAGATASMMDREIALVASSPKPMAQAHPGIGVEIVLLSLGGLEMTGTAQGTGTRTDQGTGEEIVRGTNTGIDQQEGAEIGQERKAESRRERSVERILGKDTEHLVETGRETGKENDPRSGCDPALVLGPTHVSAKTTAVAALSYRIDPPRAIANDPALRDAAAKETLAHHHLTNAPNAHPPRRLTAAQPPSKNGGAPTEREKPNFKPTGLLAKEANRVEGTKISLKYHEPPEARKPAPSSLWRLWIFKGDDTLGTIELQTQSCWLLGRAREVADIALEHPSCSQQHAVIQFRYIQKTVEDDFGIRKNTGKVKPYIMDLESSNGTELNGDELDGGRFYELRDKDILRFGGSEREYMIMLPPKE</sequence>
<dbReference type="PANTHER" id="PTHR23308">
    <property type="entry name" value="NUCLEAR INHIBITOR OF PROTEIN PHOSPHATASE-1"/>
    <property type="match status" value="1"/>
</dbReference>
<dbReference type="OrthoDB" id="444265at2759"/>
<dbReference type="Proteomes" id="UP000799440">
    <property type="component" value="Unassembled WGS sequence"/>
</dbReference>
<dbReference type="AlphaFoldDB" id="A0A6A6UY89"/>
<feature type="compositionally biased region" description="Basic and acidic residues" evidence="1">
    <location>
        <begin position="153"/>
        <end position="168"/>
    </location>
</feature>
<feature type="region of interest" description="Disordered" evidence="1">
    <location>
        <begin position="1"/>
        <end position="38"/>
    </location>
</feature>
<dbReference type="EMBL" id="MU006618">
    <property type="protein sequence ID" value="KAF2741967.1"/>
    <property type="molecule type" value="Genomic_DNA"/>
</dbReference>
<dbReference type="Pfam" id="PF00498">
    <property type="entry name" value="FHA"/>
    <property type="match status" value="1"/>
</dbReference>
<organism evidence="3 4">
    <name type="scientific">Sporormia fimetaria CBS 119925</name>
    <dbReference type="NCBI Taxonomy" id="1340428"/>
    <lineage>
        <taxon>Eukaryota</taxon>
        <taxon>Fungi</taxon>
        <taxon>Dikarya</taxon>
        <taxon>Ascomycota</taxon>
        <taxon>Pezizomycotina</taxon>
        <taxon>Dothideomycetes</taxon>
        <taxon>Pleosporomycetidae</taxon>
        <taxon>Pleosporales</taxon>
        <taxon>Sporormiaceae</taxon>
        <taxon>Sporormia</taxon>
    </lineage>
</organism>
<feature type="domain" description="FHA" evidence="2">
    <location>
        <begin position="337"/>
        <end position="404"/>
    </location>
</feature>
<protein>
    <submittedName>
        <fullName evidence="3">SMAD/FHA domain-containing protein</fullName>
    </submittedName>
</protein>
<dbReference type="InterPro" id="IPR050923">
    <property type="entry name" value="Cell_Proc_Reg/RNA_Proc"/>
</dbReference>